<organism evidence="1 2">
    <name type="scientific">Cinnamomum micranthum f. kanehirae</name>
    <dbReference type="NCBI Taxonomy" id="337451"/>
    <lineage>
        <taxon>Eukaryota</taxon>
        <taxon>Viridiplantae</taxon>
        <taxon>Streptophyta</taxon>
        <taxon>Embryophyta</taxon>
        <taxon>Tracheophyta</taxon>
        <taxon>Spermatophyta</taxon>
        <taxon>Magnoliopsida</taxon>
        <taxon>Magnoliidae</taxon>
        <taxon>Laurales</taxon>
        <taxon>Lauraceae</taxon>
        <taxon>Cinnamomum</taxon>
    </lineage>
</organism>
<name>A0A3S3QBB0_9MAGN</name>
<accession>A0A3S3QBB0</accession>
<proteinExistence type="predicted"/>
<sequence length="176" mass="19900">MLHDAGNLTAGGSESTKTEHSVVQIANVRVATEVPFRANSPTSLPIVISSLYLFRSRELSDDCSPLLPLSSLYQWAVRHLRCDSHLLLSLSPGATPRKKRPRLTKPLSPSLDCARLKSLTSKEIGCGLFIWMDEVVSEYTPDRYMGQVQTESRMEEMETSLKEMKWEIKHEIQLLR</sequence>
<dbReference type="Proteomes" id="UP000283530">
    <property type="component" value="Unassembled WGS sequence"/>
</dbReference>
<reference evidence="1 2" key="1">
    <citation type="journal article" date="2019" name="Nat. Plants">
        <title>Stout camphor tree genome fills gaps in understanding of flowering plant genome evolution.</title>
        <authorList>
            <person name="Chaw S.M."/>
            <person name="Liu Y.C."/>
            <person name="Wu Y.W."/>
            <person name="Wang H.Y."/>
            <person name="Lin C.I."/>
            <person name="Wu C.S."/>
            <person name="Ke H.M."/>
            <person name="Chang L.Y."/>
            <person name="Hsu C.Y."/>
            <person name="Yang H.T."/>
            <person name="Sudianto E."/>
            <person name="Hsu M.H."/>
            <person name="Wu K.P."/>
            <person name="Wang L.N."/>
            <person name="Leebens-Mack J.H."/>
            <person name="Tsai I.J."/>
        </authorList>
    </citation>
    <scope>NUCLEOTIDE SEQUENCE [LARGE SCALE GENOMIC DNA]</scope>
    <source>
        <strain evidence="2">cv. Chaw 1501</strain>
        <tissue evidence="1">Young leaves</tissue>
    </source>
</reference>
<keyword evidence="2" id="KW-1185">Reference proteome</keyword>
<gene>
    <name evidence="1" type="ORF">CKAN_01147900</name>
</gene>
<comment type="caution">
    <text evidence="1">The sequence shown here is derived from an EMBL/GenBank/DDBJ whole genome shotgun (WGS) entry which is preliminary data.</text>
</comment>
<dbReference type="EMBL" id="QPKB01000004">
    <property type="protein sequence ID" value="RWR82746.1"/>
    <property type="molecule type" value="Genomic_DNA"/>
</dbReference>
<protein>
    <submittedName>
        <fullName evidence="1">Uncharacterized protein</fullName>
    </submittedName>
</protein>
<dbReference type="AlphaFoldDB" id="A0A3S3QBB0"/>
<evidence type="ECO:0000313" key="2">
    <source>
        <dbReference type="Proteomes" id="UP000283530"/>
    </source>
</evidence>
<evidence type="ECO:0000313" key="1">
    <source>
        <dbReference type="EMBL" id="RWR82746.1"/>
    </source>
</evidence>